<dbReference type="CDD" id="cd07377">
    <property type="entry name" value="WHTH_GntR"/>
    <property type="match status" value="1"/>
</dbReference>
<proteinExistence type="predicted"/>
<feature type="domain" description="HTH gntR-type" evidence="5">
    <location>
        <begin position="1"/>
        <end position="69"/>
    </location>
</feature>
<dbReference type="RefSeq" id="WP_136013054.1">
    <property type="nucleotide sequence ID" value="NZ_SRYE01000005.1"/>
</dbReference>
<sequence>MSKYEDIATDIQGSILDGSLKAGDRLPTVVELCDLYGVSKITVRKAIDILAEQGLVSSRRGSGTYVKTTPEALGVESDLHAGDVLYTGRSDRSVGFTNEYALQDKKVSSDIIEFSIVVPPEQIAQRLDMGPDDFAYHDIRVRRLDDIPIVVENTYMPLELIPGLKRHHLEGSIYRYLTQDLGLHLSSFHRIIRAVPATLEEAQWLETEEGSPLLEIEQIGFVDTGLPFEYSISRNVGSRAELHNINIT</sequence>
<evidence type="ECO:0000256" key="3">
    <source>
        <dbReference type="ARBA" id="ARBA00023125"/>
    </source>
</evidence>
<dbReference type="AlphaFoldDB" id="A0A4S2F2L8"/>
<dbReference type="InterPro" id="IPR000524">
    <property type="entry name" value="Tscrpt_reg_HTH_GntR"/>
</dbReference>
<dbReference type="Proteomes" id="UP000310263">
    <property type="component" value="Unassembled WGS sequence"/>
</dbReference>
<dbReference type="InterPro" id="IPR036390">
    <property type="entry name" value="WH_DNA-bd_sf"/>
</dbReference>
<dbReference type="PANTHER" id="PTHR44846:SF5">
    <property type="entry name" value="HTH-TYPE TRANSCRIPTIONAL REGULATOR GMUR"/>
    <property type="match status" value="1"/>
</dbReference>
<dbReference type="GO" id="GO:0045892">
    <property type="term" value="P:negative regulation of DNA-templated transcription"/>
    <property type="evidence" value="ECO:0007669"/>
    <property type="project" value="TreeGrafter"/>
</dbReference>
<dbReference type="PRINTS" id="PR00035">
    <property type="entry name" value="HTHGNTR"/>
</dbReference>
<name>A0A4S2F2L8_9ACTN</name>
<evidence type="ECO:0000256" key="2">
    <source>
        <dbReference type="ARBA" id="ARBA00023015"/>
    </source>
</evidence>
<dbReference type="OrthoDB" id="8584262at2"/>
<dbReference type="InterPro" id="IPR011663">
    <property type="entry name" value="UTRA"/>
</dbReference>
<dbReference type="SMART" id="SM00866">
    <property type="entry name" value="UTRA"/>
    <property type="match status" value="1"/>
</dbReference>
<dbReference type="PANTHER" id="PTHR44846">
    <property type="entry name" value="MANNOSYL-D-GLYCERATE TRANSPORT/METABOLISM SYSTEM REPRESSOR MNGR-RELATED"/>
    <property type="match status" value="1"/>
</dbReference>
<evidence type="ECO:0000313" key="7">
    <source>
        <dbReference type="Proteomes" id="UP000310263"/>
    </source>
</evidence>
<dbReference type="FunFam" id="3.40.1410.10:FF:000008">
    <property type="entry name" value="Transcriptional regulator, GntR family"/>
    <property type="match status" value="1"/>
</dbReference>
<gene>
    <name evidence="6" type="ORF">E5334_07920</name>
</gene>
<evidence type="ECO:0000256" key="1">
    <source>
        <dbReference type="ARBA" id="ARBA00022491"/>
    </source>
</evidence>
<dbReference type="GO" id="GO:0003677">
    <property type="term" value="F:DNA binding"/>
    <property type="evidence" value="ECO:0007669"/>
    <property type="project" value="UniProtKB-KW"/>
</dbReference>
<keyword evidence="4" id="KW-0804">Transcription</keyword>
<evidence type="ECO:0000313" key="6">
    <source>
        <dbReference type="EMBL" id="TGY61331.1"/>
    </source>
</evidence>
<dbReference type="InterPro" id="IPR036388">
    <property type="entry name" value="WH-like_DNA-bd_sf"/>
</dbReference>
<dbReference type="EMBL" id="SRYE01000005">
    <property type="protein sequence ID" value="TGY61331.1"/>
    <property type="molecule type" value="Genomic_DNA"/>
</dbReference>
<dbReference type="GO" id="GO:0003700">
    <property type="term" value="F:DNA-binding transcription factor activity"/>
    <property type="evidence" value="ECO:0007669"/>
    <property type="project" value="InterPro"/>
</dbReference>
<accession>A0A4S2F2L8</accession>
<dbReference type="Pfam" id="PF00392">
    <property type="entry name" value="GntR"/>
    <property type="match status" value="1"/>
</dbReference>
<keyword evidence="3" id="KW-0238">DNA-binding</keyword>
<keyword evidence="2" id="KW-0805">Transcription regulation</keyword>
<dbReference type="Gene3D" id="3.40.1410.10">
    <property type="entry name" value="Chorismate lyase-like"/>
    <property type="match status" value="1"/>
</dbReference>
<dbReference type="SUPFAM" id="SSF46785">
    <property type="entry name" value="Winged helix' DNA-binding domain"/>
    <property type="match status" value="1"/>
</dbReference>
<keyword evidence="1" id="KW-0678">Repressor</keyword>
<keyword evidence="7" id="KW-1185">Reference proteome</keyword>
<evidence type="ECO:0000256" key="4">
    <source>
        <dbReference type="ARBA" id="ARBA00023163"/>
    </source>
</evidence>
<dbReference type="InterPro" id="IPR050679">
    <property type="entry name" value="Bact_HTH_transcr_reg"/>
</dbReference>
<dbReference type="PROSITE" id="PS50949">
    <property type="entry name" value="HTH_GNTR"/>
    <property type="match status" value="1"/>
</dbReference>
<protein>
    <submittedName>
        <fullName evidence="6">GntR family transcriptional regulator</fullName>
    </submittedName>
</protein>
<dbReference type="Pfam" id="PF07702">
    <property type="entry name" value="UTRA"/>
    <property type="match status" value="1"/>
</dbReference>
<dbReference type="InterPro" id="IPR028978">
    <property type="entry name" value="Chorismate_lyase_/UTRA_dom_sf"/>
</dbReference>
<dbReference type="Gene3D" id="1.10.10.10">
    <property type="entry name" value="Winged helix-like DNA-binding domain superfamily/Winged helix DNA-binding domain"/>
    <property type="match status" value="1"/>
</dbReference>
<dbReference type="SMART" id="SM00345">
    <property type="entry name" value="HTH_GNTR"/>
    <property type="match status" value="1"/>
</dbReference>
<dbReference type="SUPFAM" id="SSF64288">
    <property type="entry name" value="Chorismate lyase-like"/>
    <property type="match status" value="1"/>
</dbReference>
<reference evidence="6 7" key="1">
    <citation type="submission" date="2019-04" db="EMBL/GenBank/DDBJ databases">
        <title>Microbes associate with the intestines of laboratory mice.</title>
        <authorList>
            <person name="Navarre W."/>
            <person name="Wong E."/>
            <person name="Huang K."/>
            <person name="Tropini C."/>
            <person name="Ng K."/>
            <person name="Yu B."/>
        </authorList>
    </citation>
    <scope>NUCLEOTIDE SEQUENCE [LARGE SCALE GENOMIC DNA]</scope>
    <source>
        <strain evidence="6 7">NM07_P-09</strain>
    </source>
</reference>
<comment type="caution">
    <text evidence="6">The sequence shown here is derived from an EMBL/GenBank/DDBJ whole genome shotgun (WGS) entry which is preliminary data.</text>
</comment>
<evidence type="ECO:0000259" key="5">
    <source>
        <dbReference type="PROSITE" id="PS50949"/>
    </source>
</evidence>
<organism evidence="6 7">
    <name type="scientific">Muricaecibacterium torontonense</name>
    <dbReference type="NCBI Taxonomy" id="3032871"/>
    <lineage>
        <taxon>Bacteria</taxon>
        <taxon>Bacillati</taxon>
        <taxon>Actinomycetota</taxon>
        <taxon>Coriobacteriia</taxon>
        <taxon>Coriobacteriales</taxon>
        <taxon>Atopobiaceae</taxon>
        <taxon>Muricaecibacterium</taxon>
    </lineage>
</organism>